<reference evidence="1 2" key="1">
    <citation type="journal article" date="2021" name="BMC Genomics">
        <title>Datura genome reveals duplications of psychoactive alkaloid biosynthetic genes and high mutation rate following tissue culture.</title>
        <authorList>
            <person name="Rajewski A."/>
            <person name="Carter-House D."/>
            <person name="Stajich J."/>
            <person name="Litt A."/>
        </authorList>
    </citation>
    <scope>NUCLEOTIDE SEQUENCE [LARGE SCALE GENOMIC DNA]</scope>
    <source>
        <strain evidence="1">AR-01</strain>
    </source>
</reference>
<accession>A0ABS8V0U4</accession>
<protein>
    <submittedName>
        <fullName evidence="1">Uncharacterized protein</fullName>
    </submittedName>
</protein>
<feature type="non-terminal residue" evidence="1">
    <location>
        <position position="1"/>
    </location>
</feature>
<comment type="caution">
    <text evidence="1">The sequence shown here is derived from an EMBL/GenBank/DDBJ whole genome shotgun (WGS) entry which is preliminary data.</text>
</comment>
<proteinExistence type="predicted"/>
<feature type="non-terminal residue" evidence="1">
    <location>
        <position position="87"/>
    </location>
</feature>
<dbReference type="EMBL" id="JACEIK010003194">
    <property type="protein sequence ID" value="MCD9640745.1"/>
    <property type="molecule type" value="Genomic_DNA"/>
</dbReference>
<sequence>SWNCFGNDDIRLFAGRVRCNADGMSIQTPVGFRPLLGIRITLAVCGSELTTRCLVAGGVSFCPTYYFALVSQQRSADNIWRLAGASP</sequence>
<evidence type="ECO:0000313" key="1">
    <source>
        <dbReference type="EMBL" id="MCD9640745.1"/>
    </source>
</evidence>
<evidence type="ECO:0000313" key="2">
    <source>
        <dbReference type="Proteomes" id="UP000823775"/>
    </source>
</evidence>
<name>A0ABS8V0U4_DATST</name>
<dbReference type="Proteomes" id="UP000823775">
    <property type="component" value="Unassembled WGS sequence"/>
</dbReference>
<keyword evidence="2" id="KW-1185">Reference proteome</keyword>
<gene>
    <name evidence="1" type="ORF">HAX54_026273</name>
</gene>
<organism evidence="1 2">
    <name type="scientific">Datura stramonium</name>
    <name type="common">Jimsonweed</name>
    <name type="synonym">Common thornapple</name>
    <dbReference type="NCBI Taxonomy" id="4076"/>
    <lineage>
        <taxon>Eukaryota</taxon>
        <taxon>Viridiplantae</taxon>
        <taxon>Streptophyta</taxon>
        <taxon>Embryophyta</taxon>
        <taxon>Tracheophyta</taxon>
        <taxon>Spermatophyta</taxon>
        <taxon>Magnoliopsida</taxon>
        <taxon>eudicotyledons</taxon>
        <taxon>Gunneridae</taxon>
        <taxon>Pentapetalae</taxon>
        <taxon>asterids</taxon>
        <taxon>lamiids</taxon>
        <taxon>Solanales</taxon>
        <taxon>Solanaceae</taxon>
        <taxon>Solanoideae</taxon>
        <taxon>Datureae</taxon>
        <taxon>Datura</taxon>
    </lineage>
</organism>